<keyword evidence="2" id="KW-0564">Palmitate</keyword>
<gene>
    <name evidence="3" type="ORF">ACFSNB_14835</name>
</gene>
<accession>A0ABW5CFU5</accession>
<comment type="caution">
    <text evidence="3">The sequence shown here is derived from an EMBL/GenBank/DDBJ whole genome shotgun (WGS) entry which is preliminary data.</text>
</comment>
<sequence length="478" mass="50996">MRKAPAPAALLAALCLPGCMMLGPDYAGPPETVPPAAPFVRAGPADGAPPALASWWEGLGDPLLDRLVGRALAGNADIAATRARTRAALAVLAARRADLFPRAGAQGLYLHGHLSDVDFGAIRDGAGGSEDFDYYSLGFNASWEVDLFGRQRRGAEAALARAEAAQASLADARLGLSAELVRTYADLRDRQRRLALARETLALRQQALDLMRQRHDQGTATELDIERQRMRIEEPRARIARLEAETAALLDALAVLSGTVPGTLDAELAPPRPAPLPPAVVTVDNPAALLRRRPDIRAAERTLAADTAAIGVAAAERFPKVTLLGSLGVGGTDLSSLSRLDDLSLFALPRIEWTFLDFGRAGAMLAQAEARRDETEARYRGVVLAALRDAEDALARFHASRTRIAGFARTLAAAERSVVLLRQREQGGTASRLQLIDAEDQRVSAAETLSGAEADLTRDYAALQKALGLGWEDQEKGP</sequence>
<organism evidence="3 4">
    <name type="scientific">Phaeospirillum tilakii</name>
    <dbReference type="NCBI Taxonomy" id="741673"/>
    <lineage>
        <taxon>Bacteria</taxon>
        <taxon>Pseudomonadati</taxon>
        <taxon>Pseudomonadota</taxon>
        <taxon>Alphaproteobacteria</taxon>
        <taxon>Rhodospirillales</taxon>
        <taxon>Rhodospirillaceae</taxon>
        <taxon>Phaeospirillum</taxon>
    </lineage>
</organism>
<dbReference type="PANTHER" id="PTHR30203:SF25">
    <property type="entry name" value="OUTER MEMBRANE PROTEIN-RELATED"/>
    <property type="match status" value="1"/>
</dbReference>
<evidence type="ECO:0000313" key="3">
    <source>
        <dbReference type="EMBL" id="MFD2235086.1"/>
    </source>
</evidence>
<protein>
    <submittedName>
        <fullName evidence="3">Efflux transporter outer membrane subunit</fullName>
    </submittedName>
</protein>
<proteinExistence type="inferred from homology"/>
<comment type="subcellular location">
    <subcellularLocation>
        <location evidence="2">Cell membrane</location>
        <topology evidence="2">Lipid-anchor</topology>
    </subcellularLocation>
</comment>
<dbReference type="InterPro" id="IPR010131">
    <property type="entry name" value="MdtP/NodT-like"/>
</dbReference>
<dbReference type="Proteomes" id="UP001597296">
    <property type="component" value="Unassembled WGS sequence"/>
</dbReference>
<dbReference type="PANTHER" id="PTHR30203">
    <property type="entry name" value="OUTER MEMBRANE CATION EFFLUX PROTEIN"/>
    <property type="match status" value="1"/>
</dbReference>
<evidence type="ECO:0000313" key="4">
    <source>
        <dbReference type="Proteomes" id="UP001597296"/>
    </source>
</evidence>
<reference evidence="4" key="1">
    <citation type="journal article" date="2019" name="Int. J. Syst. Evol. Microbiol.">
        <title>The Global Catalogue of Microorganisms (GCM) 10K type strain sequencing project: providing services to taxonomists for standard genome sequencing and annotation.</title>
        <authorList>
            <consortium name="The Broad Institute Genomics Platform"/>
            <consortium name="The Broad Institute Genome Sequencing Center for Infectious Disease"/>
            <person name="Wu L."/>
            <person name="Ma J."/>
        </authorList>
    </citation>
    <scope>NUCLEOTIDE SEQUENCE [LARGE SCALE GENOMIC DNA]</scope>
    <source>
        <strain evidence="4">KCTC 15012</strain>
    </source>
</reference>
<dbReference type="SUPFAM" id="SSF56954">
    <property type="entry name" value="Outer membrane efflux proteins (OEP)"/>
    <property type="match status" value="1"/>
</dbReference>
<keyword evidence="2" id="KW-1134">Transmembrane beta strand</keyword>
<dbReference type="Gene3D" id="1.20.1600.10">
    <property type="entry name" value="Outer membrane efflux proteins (OEP)"/>
    <property type="match status" value="1"/>
</dbReference>
<dbReference type="Gene3D" id="2.20.200.10">
    <property type="entry name" value="Outer membrane efflux proteins (OEP)"/>
    <property type="match status" value="1"/>
</dbReference>
<keyword evidence="2" id="KW-0449">Lipoprotein</keyword>
<dbReference type="Pfam" id="PF02321">
    <property type="entry name" value="OEP"/>
    <property type="match status" value="2"/>
</dbReference>
<dbReference type="EMBL" id="JBHUIY010000035">
    <property type="protein sequence ID" value="MFD2235086.1"/>
    <property type="molecule type" value="Genomic_DNA"/>
</dbReference>
<keyword evidence="2" id="KW-0472">Membrane</keyword>
<keyword evidence="2" id="KW-0732">Signal</keyword>
<dbReference type="RefSeq" id="WP_377317935.1">
    <property type="nucleotide sequence ID" value="NZ_JBHUIY010000035.1"/>
</dbReference>
<feature type="signal peptide" evidence="2">
    <location>
        <begin position="1"/>
        <end position="27"/>
    </location>
</feature>
<dbReference type="NCBIfam" id="TIGR01845">
    <property type="entry name" value="outer_NodT"/>
    <property type="match status" value="1"/>
</dbReference>
<evidence type="ECO:0000256" key="1">
    <source>
        <dbReference type="ARBA" id="ARBA00007613"/>
    </source>
</evidence>
<comment type="similarity">
    <text evidence="1 2">Belongs to the outer membrane factor (OMF) (TC 1.B.17) family.</text>
</comment>
<feature type="chain" id="PRO_5045012205" evidence="2">
    <location>
        <begin position="28"/>
        <end position="478"/>
    </location>
</feature>
<keyword evidence="2" id="KW-0812">Transmembrane</keyword>
<evidence type="ECO:0000256" key="2">
    <source>
        <dbReference type="RuleBase" id="RU362097"/>
    </source>
</evidence>
<dbReference type="InterPro" id="IPR003423">
    <property type="entry name" value="OMP_efflux"/>
</dbReference>
<keyword evidence="4" id="KW-1185">Reference proteome</keyword>
<name>A0ABW5CFU5_9PROT</name>